<proteinExistence type="predicted"/>
<dbReference type="GO" id="GO:0008483">
    <property type="term" value="F:transaminase activity"/>
    <property type="evidence" value="ECO:0007669"/>
    <property type="project" value="UniProtKB-KW"/>
</dbReference>
<name>A0A8S5US90_9CAUD</name>
<keyword evidence="1" id="KW-0032">Aminotransferase</keyword>
<protein>
    <submittedName>
        <fullName evidence="1">Branched-chain amino acid aminotransferase</fullName>
    </submittedName>
</protein>
<organism evidence="1">
    <name type="scientific">Myoviridae sp. ctGgs6</name>
    <dbReference type="NCBI Taxonomy" id="2825072"/>
    <lineage>
        <taxon>Viruses</taxon>
        <taxon>Duplodnaviria</taxon>
        <taxon>Heunggongvirae</taxon>
        <taxon>Uroviricota</taxon>
        <taxon>Caudoviricetes</taxon>
    </lineage>
</organism>
<keyword evidence="1" id="KW-0808">Transferase</keyword>
<sequence length="35" mass="3582">MAEMEALAAETPPEPTTEEKLAAILAALEGGLQNA</sequence>
<evidence type="ECO:0000313" key="1">
    <source>
        <dbReference type="EMBL" id="DAF97368.1"/>
    </source>
</evidence>
<reference evidence="1" key="1">
    <citation type="journal article" date="2021" name="Proc. Natl. Acad. Sci. U.S.A.">
        <title>A Catalog of Tens of Thousands of Viruses from Human Metagenomes Reveals Hidden Associations with Chronic Diseases.</title>
        <authorList>
            <person name="Tisza M.J."/>
            <person name="Buck C.B."/>
        </authorList>
    </citation>
    <scope>NUCLEOTIDE SEQUENCE</scope>
    <source>
        <strain evidence="1">CtGgs6</strain>
    </source>
</reference>
<dbReference type="EMBL" id="BK016132">
    <property type="protein sequence ID" value="DAF97368.1"/>
    <property type="molecule type" value="Genomic_DNA"/>
</dbReference>
<accession>A0A8S5US90</accession>